<dbReference type="EMBL" id="CP048222">
    <property type="protein sequence ID" value="QHT65906.1"/>
    <property type="molecule type" value="Genomic_DNA"/>
</dbReference>
<evidence type="ECO:0000313" key="1">
    <source>
        <dbReference type="EMBL" id="QHT65906.1"/>
    </source>
</evidence>
<reference evidence="1 2" key="1">
    <citation type="submission" date="2020-01" db="EMBL/GenBank/DDBJ databases">
        <authorList>
            <person name="Kim M.K."/>
        </authorList>
    </citation>
    <scope>NUCLEOTIDE SEQUENCE [LARGE SCALE GENOMIC DNA]</scope>
    <source>
        <strain evidence="1 2">172606-1</strain>
    </source>
</reference>
<dbReference type="RefSeq" id="WP_162441979.1">
    <property type="nucleotide sequence ID" value="NZ_CP048222.1"/>
</dbReference>
<gene>
    <name evidence="1" type="ORF">GXP67_04095</name>
</gene>
<sequence length="426" mass="48923">MQEDFLHFIWQFQYFNRQQLLTTASESLHILNPGLANDHAGPDFSQARIRIGNIEWAGQVEIHIKSSDWEAHQHQHDLAYENVILHVVWHNDKPICRKDGSLIPTLELKERVNVQLLGRYNYLLANKNVIPCASLFALVPDIHKVHALDKALMQRLQYKAATVQELLAVNGQDWEETTYQWLARSMGFKLNAEPFLQLAKAIPLKLLQKHRDNLLQMEALLFGQAGFLEEQSNDAYVQSLQKEYKFLSHKYQLAGTKLSVGQWKFAKLRPVNFPTLRIAHLAALLQVHQNLFSLFIHTDTLHAFADILAAPPSSYWQHHYTFEKETKITSHLGKESISNLVINTVVPILACYAQQKDKYAYIDTAIAWLESLPAEDNYITRLWKELQLPVKNAFDAQASIELYNIFCVPVKCLSCPVGVHLIKKSQ</sequence>
<evidence type="ECO:0000313" key="2">
    <source>
        <dbReference type="Proteomes" id="UP000480178"/>
    </source>
</evidence>
<name>A0A6C0GD48_9BACT</name>
<dbReference type="AlphaFoldDB" id="A0A6C0GD48"/>
<dbReference type="Pfam" id="PF11013">
    <property type="entry name" value="DUF2851"/>
    <property type="match status" value="1"/>
</dbReference>
<dbReference type="KEGG" id="rhoz:GXP67_04095"/>
<organism evidence="1 2">
    <name type="scientific">Rhodocytophaga rosea</name>
    <dbReference type="NCBI Taxonomy" id="2704465"/>
    <lineage>
        <taxon>Bacteria</taxon>
        <taxon>Pseudomonadati</taxon>
        <taxon>Bacteroidota</taxon>
        <taxon>Cytophagia</taxon>
        <taxon>Cytophagales</taxon>
        <taxon>Rhodocytophagaceae</taxon>
        <taxon>Rhodocytophaga</taxon>
    </lineage>
</organism>
<keyword evidence="2" id="KW-1185">Reference proteome</keyword>
<dbReference type="InterPro" id="IPR021272">
    <property type="entry name" value="DUF2851"/>
</dbReference>
<protein>
    <submittedName>
        <fullName evidence="1">DUF2851 family protein</fullName>
    </submittedName>
</protein>
<accession>A0A6C0GD48</accession>
<proteinExistence type="predicted"/>
<dbReference type="Proteomes" id="UP000480178">
    <property type="component" value="Chromosome"/>
</dbReference>